<dbReference type="EMBL" id="JAUFQY010000001">
    <property type="protein sequence ID" value="MDN3701627.1"/>
    <property type="molecule type" value="Genomic_DNA"/>
</dbReference>
<feature type="domain" description="HTH crp-type" evidence="4">
    <location>
        <begin position="141"/>
        <end position="213"/>
    </location>
</feature>
<evidence type="ECO:0000256" key="3">
    <source>
        <dbReference type="ARBA" id="ARBA00023163"/>
    </source>
</evidence>
<dbReference type="InterPro" id="IPR014710">
    <property type="entry name" value="RmlC-like_jellyroll"/>
</dbReference>
<evidence type="ECO:0000259" key="4">
    <source>
        <dbReference type="PROSITE" id="PS51063"/>
    </source>
</evidence>
<dbReference type="SUPFAM" id="SSF46785">
    <property type="entry name" value="Winged helix' DNA-binding domain"/>
    <property type="match status" value="1"/>
</dbReference>
<evidence type="ECO:0000313" key="5">
    <source>
        <dbReference type="EMBL" id="MDN3701627.1"/>
    </source>
</evidence>
<protein>
    <submittedName>
        <fullName evidence="5">Crp/Fnr family transcriptional regulator</fullName>
    </submittedName>
</protein>
<organism evidence="5 6">
    <name type="scientific">Vibrio artabrorum</name>
    <dbReference type="NCBI Taxonomy" id="446374"/>
    <lineage>
        <taxon>Bacteria</taxon>
        <taxon>Pseudomonadati</taxon>
        <taxon>Pseudomonadota</taxon>
        <taxon>Gammaproteobacteria</taxon>
        <taxon>Vibrionales</taxon>
        <taxon>Vibrionaceae</taxon>
        <taxon>Vibrio</taxon>
    </lineage>
</organism>
<keyword evidence="3" id="KW-0804">Transcription</keyword>
<evidence type="ECO:0000256" key="1">
    <source>
        <dbReference type="ARBA" id="ARBA00023015"/>
    </source>
</evidence>
<gene>
    <name evidence="5" type="ORF">QWY96_13320</name>
</gene>
<dbReference type="InterPro" id="IPR012318">
    <property type="entry name" value="HTH_CRP"/>
</dbReference>
<keyword evidence="1" id="KW-0805">Transcription regulation</keyword>
<keyword evidence="2" id="KW-0238">DNA-binding</keyword>
<dbReference type="InterPro" id="IPR036388">
    <property type="entry name" value="WH-like_DNA-bd_sf"/>
</dbReference>
<comment type="caution">
    <text evidence="5">The sequence shown here is derived from an EMBL/GenBank/DDBJ whole genome shotgun (WGS) entry which is preliminary data.</text>
</comment>
<dbReference type="Pfam" id="PF13545">
    <property type="entry name" value="HTH_Crp_2"/>
    <property type="match status" value="1"/>
</dbReference>
<name>A0ABT8CIS8_9VIBR</name>
<keyword evidence="6" id="KW-1185">Reference proteome</keyword>
<dbReference type="Gene3D" id="1.10.10.10">
    <property type="entry name" value="Winged helix-like DNA-binding domain superfamily/Winged helix DNA-binding domain"/>
    <property type="match status" value="1"/>
</dbReference>
<dbReference type="Proteomes" id="UP001223712">
    <property type="component" value="Unassembled WGS sequence"/>
</dbReference>
<dbReference type="SUPFAM" id="SSF51206">
    <property type="entry name" value="cAMP-binding domain-like"/>
    <property type="match status" value="1"/>
</dbReference>
<dbReference type="RefSeq" id="WP_290334850.1">
    <property type="nucleotide sequence ID" value="NZ_JAUFQY010000001.1"/>
</dbReference>
<dbReference type="InterPro" id="IPR018490">
    <property type="entry name" value="cNMP-bd_dom_sf"/>
</dbReference>
<reference evidence="6" key="1">
    <citation type="journal article" date="2019" name="Int. J. Syst. Evol. Microbiol.">
        <title>The Global Catalogue of Microorganisms (GCM) 10K type strain sequencing project: providing services to taxonomists for standard genome sequencing and annotation.</title>
        <authorList>
            <consortium name="The Broad Institute Genomics Platform"/>
            <consortium name="The Broad Institute Genome Sequencing Center for Infectious Disease"/>
            <person name="Wu L."/>
            <person name="Ma J."/>
        </authorList>
    </citation>
    <scope>NUCLEOTIDE SEQUENCE [LARGE SCALE GENOMIC DNA]</scope>
    <source>
        <strain evidence="6">CECT 7226</strain>
    </source>
</reference>
<dbReference type="SMART" id="SM00419">
    <property type="entry name" value="HTH_CRP"/>
    <property type="match status" value="1"/>
</dbReference>
<dbReference type="Gene3D" id="2.60.120.10">
    <property type="entry name" value="Jelly Rolls"/>
    <property type="match status" value="1"/>
</dbReference>
<evidence type="ECO:0000256" key="2">
    <source>
        <dbReference type="ARBA" id="ARBA00023125"/>
    </source>
</evidence>
<proteinExistence type="predicted"/>
<accession>A0ABT8CIS8</accession>
<dbReference type="PROSITE" id="PS51063">
    <property type="entry name" value="HTH_CRP_2"/>
    <property type="match status" value="1"/>
</dbReference>
<sequence length="235" mass="26760">MNIEEIIWPCLLPTHLKTALLDISVIVTDFSGIKINIDYLQLDGVFYIHSGNLLVGYSAEETNTSLGTIFGQSTWLGSSSLFSTNNFIFLAEELTPITMLYFPKAKIESIAEQEPSLYKMLFEIMKQNAPRYLLSSLSFIHGKHIKLAYTLYNYLKLATNETMFVPTALTISQQQLSTITGISRPRVNEVLKSFEKEGIIYIQRGKVIVEDQKNYEKIPTHKHFIERLSSQTHGK</sequence>
<evidence type="ECO:0000313" key="6">
    <source>
        <dbReference type="Proteomes" id="UP001223712"/>
    </source>
</evidence>
<dbReference type="InterPro" id="IPR036390">
    <property type="entry name" value="WH_DNA-bd_sf"/>
</dbReference>